<evidence type="ECO:0000256" key="6">
    <source>
        <dbReference type="ARBA" id="ARBA00022842"/>
    </source>
</evidence>
<dbReference type="CDD" id="cd02163">
    <property type="entry name" value="PPAT"/>
    <property type="match status" value="1"/>
</dbReference>
<dbReference type="PRINTS" id="PR01020">
    <property type="entry name" value="LPSBIOSNTHSS"/>
</dbReference>
<comment type="subcellular location">
    <subcellularLocation>
        <location evidence="9">Cytoplasm</location>
    </subcellularLocation>
</comment>
<reference evidence="12 13" key="1">
    <citation type="submission" date="2019-06" db="EMBL/GenBank/DDBJ databases">
        <title>Draft genome sequence of Actinomyces johnsonii CCUG 34287T.</title>
        <authorList>
            <person name="Salva-Serra F."/>
            <person name="Cardew S."/>
            <person name="Moore E."/>
        </authorList>
    </citation>
    <scope>NUCLEOTIDE SEQUENCE [LARGE SCALE GENOMIC DNA]</scope>
    <source>
        <strain evidence="12 13">CCUG 34287</strain>
    </source>
</reference>
<comment type="subunit">
    <text evidence="9">Homohexamer.</text>
</comment>
<dbReference type="HAMAP" id="MF_00151">
    <property type="entry name" value="PPAT_bact"/>
    <property type="match status" value="1"/>
</dbReference>
<keyword evidence="4 9" id="KW-0547">Nucleotide-binding</keyword>
<feature type="site" description="Transition state stabilizer" evidence="9">
    <location>
        <position position="17"/>
    </location>
</feature>
<dbReference type="NCBIfam" id="TIGR00125">
    <property type="entry name" value="cyt_tran_rel"/>
    <property type="match status" value="1"/>
</dbReference>
<proteinExistence type="inferred from homology"/>
<keyword evidence="2 9" id="KW-0808">Transferase</keyword>
<keyword evidence="6 9" id="KW-0460">Magnesium</keyword>
<comment type="catalytic activity">
    <reaction evidence="8 9">
        <text>(R)-4'-phosphopantetheine + ATP + H(+) = 3'-dephospho-CoA + diphosphate</text>
        <dbReference type="Rhea" id="RHEA:19801"/>
        <dbReference type="ChEBI" id="CHEBI:15378"/>
        <dbReference type="ChEBI" id="CHEBI:30616"/>
        <dbReference type="ChEBI" id="CHEBI:33019"/>
        <dbReference type="ChEBI" id="CHEBI:57328"/>
        <dbReference type="ChEBI" id="CHEBI:61723"/>
        <dbReference type="EC" id="2.7.7.3"/>
    </reaction>
</comment>
<feature type="binding site" evidence="9">
    <location>
        <position position="41"/>
    </location>
    <ligand>
        <name>substrate</name>
    </ligand>
</feature>
<evidence type="ECO:0000313" key="12">
    <source>
        <dbReference type="EMBL" id="TQD43683.1"/>
    </source>
</evidence>
<evidence type="ECO:0000256" key="8">
    <source>
        <dbReference type="ARBA" id="ARBA00029346"/>
    </source>
</evidence>
<name>A0A508A4I6_9ACTO</name>
<feature type="domain" description="Cytidyltransferase-like" evidence="11">
    <location>
        <begin position="5"/>
        <end position="133"/>
    </location>
</feature>
<protein>
    <recommendedName>
        <fullName evidence="9">Phosphopantetheine adenylyltransferase</fullName>
        <ecNumber evidence="9">2.7.7.3</ecNumber>
    </recommendedName>
    <alternativeName>
        <fullName evidence="9">Dephospho-CoA pyrophosphorylase</fullName>
    </alternativeName>
    <alternativeName>
        <fullName evidence="9">Pantetheine-phosphate adenylyltransferase</fullName>
        <shortName evidence="9">PPAT</shortName>
    </alternativeName>
</protein>
<dbReference type="Gene3D" id="3.40.50.620">
    <property type="entry name" value="HUPs"/>
    <property type="match status" value="1"/>
</dbReference>
<feature type="binding site" evidence="9">
    <location>
        <position position="100"/>
    </location>
    <ligand>
        <name>ATP</name>
        <dbReference type="ChEBI" id="CHEBI:30616"/>
    </ligand>
</feature>
<dbReference type="NCBIfam" id="TIGR01510">
    <property type="entry name" value="coaD_prev_kdtB"/>
    <property type="match status" value="1"/>
</dbReference>
<evidence type="ECO:0000256" key="5">
    <source>
        <dbReference type="ARBA" id="ARBA00022840"/>
    </source>
</evidence>
<evidence type="ECO:0000256" key="3">
    <source>
        <dbReference type="ARBA" id="ARBA00022695"/>
    </source>
</evidence>
<comment type="caution">
    <text evidence="12">The sequence shown here is derived from an EMBL/GenBank/DDBJ whole genome shotgun (WGS) entry which is preliminary data.</text>
</comment>
<accession>A0A508A4I6</accession>
<dbReference type="InterPro" id="IPR014729">
    <property type="entry name" value="Rossmann-like_a/b/a_fold"/>
</dbReference>
<evidence type="ECO:0000256" key="4">
    <source>
        <dbReference type="ARBA" id="ARBA00022741"/>
    </source>
</evidence>
<keyword evidence="5 9" id="KW-0067">ATP-binding</keyword>
<dbReference type="UniPathway" id="UPA00241">
    <property type="reaction ID" value="UER00355"/>
</dbReference>
<gene>
    <name evidence="9 12" type="primary">coaD</name>
    <name evidence="12" type="ORF">FK256_05095</name>
</gene>
<dbReference type="GO" id="GO:0005524">
    <property type="term" value="F:ATP binding"/>
    <property type="evidence" value="ECO:0007669"/>
    <property type="project" value="UniProtKB-KW"/>
</dbReference>
<dbReference type="PANTHER" id="PTHR21342:SF1">
    <property type="entry name" value="PHOSPHOPANTETHEINE ADENYLYLTRANSFERASE"/>
    <property type="match status" value="1"/>
</dbReference>
<dbReference type="PANTHER" id="PTHR21342">
    <property type="entry name" value="PHOSPHOPANTETHEINE ADENYLYLTRANSFERASE"/>
    <property type="match status" value="1"/>
</dbReference>
<dbReference type="EMBL" id="VICB01000005">
    <property type="protein sequence ID" value="TQD43683.1"/>
    <property type="molecule type" value="Genomic_DNA"/>
</dbReference>
<dbReference type="Proteomes" id="UP000319010">
    <property type="component" value="Unassembled WGS sequence"/>
</dbReference>
<feature type="compositionally biased region" description="Basic and acidic residues" evidence="10">
    <location>
        <begin position="163"/>
        <end position="181"/>
    </location>
</feature>
<evidence type="ECO:0000256" key="7">
    <source>
        <dbReference type="ARBA" id="ARBA00022993"/>
    </source>
</evidence>
<feature type="binding site" evidence="9">
    <location>
        <position position="75"/>
    </location>
    <ligand>
        <name>substrate</name>
    </ligand>
</feature>
<dbReference type="SUPFAM" id="SSF52374">
    <property type="entry name" value="Nucleotidylyl transferase"/>
    <property type="match status" value="1"/>
</dbReference>
<comment type="pathway">
    <text evidence="9">Cofactor biosynthesis; coenzyme A biosynthesis; CoA from (R)-pantothenate: step 4/5.</text>
</comment>
<feature type="binding site" evidence="9">
    <location>
        <begin position="124"/>
        <end position="130"/>
    </location>
    <ligand>
        <name>ATP</name>
        <dbReference type="ChEBI" id="CHEBI:30616"/>
    </ligand>
</feature>
<keyword evidence="3 9" id="KW-0548">Nucleotidyltransferase</keyword>
<feature type="region of interest" description="Disordered" evidence="10">
    <location>
        <begin position="163"/>
        <end position="207"/>
    </location>
</feature>
<keyword evidence="1 9" id="KW-0963">Cytoplasm</keyword>
<feature type="compositionally biased region" description="Basic and acidic residues" evidence="10">
    <location>
        <begin position="198"/>
        <end position="207"/>
    </location>
</feature>
<evidence type="ECO:0000259" key="11">
    <source>
        <dbReference type="Pfam" id="PF01467"/>
    </source>
</evidence>
<dbReference type="Pfam" id="PF01467">
    <property type="entry name" value="CTP_transf_like"/>
    <property type="match status" value="1"/>
</dbReference>
<dbReference type="InterPro" id="IPR001980">
    <property type="entry name" value="PPAT"/>
</dbReference>
<evidence type="ECO:0000313" key="13">
    <source>
        <dbReference type="Proteomes" id="UP000319010"/>
    </source>
</evidence>
<dbReference type="EC" id="2.7.7.3" evidence="9"/>
<organism evidence="12 13">
    <name type="scientific">Actinomyces johnsonii</name>
    <dbReference type="NCBI Taxonomy" id="544581"/>
    <lineage>
        <taxon>Bacteria</taxon>
        <taxon>Bacillati</taxon>
        <taxon>Actinomycetota</taxon>
        <taxon>Actinomycetes</taxon>
        <taxon>Actinomycetales</taxon>
        <taxon>Actinomycetaceae</taxon>
        <taxon>Actinomyces</taxon>
    </lineage>
</organism>
<feature type="binding site" evidence="9">
    <location>
        <begin position="90"/>
        <end position="92"/>
    </location>
    <ligand>
        <name>ATP</name>
        <dbReference type="ChEBI" id="CHEBI:30616"/>
    </ligand>
</feature>
<evidence type="ECO:0000256" key="10">
    <source>
        <dbReference type="SAM" id="MobiDB-lite"/>
    </source>
</evidence>
<feature type="binding site" evidence="9">
    <location>
        <position position="17"/>
    </location>
    <ligand>
        <name>ATP</name>
        <dbReference type="ChEBI" id="CHEBI:30616"/>
    </ligand>
</feature>
<dbReference type="GO" id="GO:0004595">
    <property type="term" value="F:pantetheine-phosphate adenylyltransferase activity"/>
    <property type="evidence" value="ECO:0007669"/>
    <property type="project" value="UniProtKB-UniRule"/>
</dbReference>
<dbReference type="AlphaFoldDB" id="A0A508A4I6"/>
<dbReference type="RefSeq" id="WP_141423949.1">
    <property type="nucleotide sequence ID" value="NZ_JASPFB010000002.1"/>
</dbReference>
<feature type="binding site" evidence="9">
    <location>
        <begin position="9"/>
        <end position="10"/>
    </location>
    <ligand>
        <name>ATP</name>
        <dbReference type="ChEBI" id="CHEBI:30616"/>
    </ligand>
</feature>
<dbReference type="GO" id="GO:0015937">
    <property type="term" value="P:coenzyme A biosynthetic process"/>
    <property type="evidence" value="ECO:0007669"/>
    <property type="project" value="UniProtKB-UniRule"/>
</dbReference>
<evidence type="ECO:0000256" key="9">
    <source>
        <dbReference type="HAMAP-Rule" id="MF_00151"/>
    </source>
</evidence>
<sequence>MSLAVYPGSFDPLTLGHVDIVARATTLFDVVVIGIAHNAAKAGHYLLDAEERLALARASTSHLPGVEADIVPGLLADYCRGRGANAIIKGLRNGGDLDAEAPMALLNRDLGAPETVFLTASPIHAHISSSLVKDVAGYGRDISALVPPAVHRALEERLAAEALRPDRGDARQPERQYDRRSGAPGPVLPGTQPGRFVGADHTREDLP</sequence>
<feature type="binding site" evidence="9">
    <location>
        <position position="9"/>
    </location>
    <ligand>
        <name>substrate</name>
    </ligand>
</feature>
<dbReference type="InterPro" id="IPR004821">
    <property type="entry name" value="Cyt_trans-like"/>
</dbReference>
<comment type="similarity">
    <text evidence="9">Belongs to the bacterial CoaD family.</text>
</comment>
<comment type="function">
    <text evidence="9">Reversibly transfers an adenylyl group from ATP to 4'-phosphopantetheine, yielding dephospho-CoA (dPCoA) and pyrophosphate.</text>
</comment>
<keyword evidence="7 9" id="KW-0173">Coenzyme A biosynthesis</keyword>
<evidence type="ECO:0000256" key="2">
    <source>
        <dbReference type="ARBA" id="ARBA00022679"/>
    </source>
</evidence>
<evidence type="ECO:0000256" key="1">
    <source>
        <dbReference type="ARBA" id="ARBA00022490"/>
    </source>
</evidence>
<feature type="binding site" evidence="9">
    <location>
        <position position="89"/>
    </location>
    <ligand>
        <name>substrate</name>
    </ligand>
</feature>
<dbReference type="GO" id="GO:0005737">
    <property type="term" value="C:cytoplasm"/>
    <property type="evidence" value="ECO:0007669"/>
    <property type="project" value="UniProtKB-SubCell"/>
</dbReference>
<comment type="cofactor">
    <cofactor evidence="9">
        <name>Mg(2+)</name>
        <dbReference type="ChEBI" id="CHEBI:18420"/>
    </cofactor>
</comment>